<dbReference type="SUPFAM" id="SSF51735">
    <property type="entry name" value="NAD(P)-binding Rossmann-fold domains"/>
    <property type="match status" value="1"/>
</dbReference>
<dbReference type="GO" id="GO:0004512">
    <property type="term" value="F:inositol-3-phosphate synthase activity"/>
    <property type="evidence" value="ECO:0007669"/>
    <property type="project" value="UniProtKB-EC"/>
</dbReference>
<name>A0AA39JQM4_ARMTA</name>
<dbReference type="SUPFAM" id="SSF55347">
    <property type="entry name" value="Glyceraldehyde-3-phosphate dehydrogenase-like, C-terminal domain"/>
    <property type="match status" value="1"/>
</dbReference>
<dbReference type="Gene3D" id="3.30.360.10">
    <property type="entry name" value="Dihydrodipicolinate Reductase, domain 2"/>
    <property type="match status" value="1"/>
</dbReference>
<protein>
    <recommendedName>
        <fullName evidence="3">Inositol-3-phosphate synthase</fullName>
    </recommendedName>
</protein>
<accession>A0AA39JQM4</accession>
<organism evidence="1 2">
    <name type="scientific">Armillaria tabescens</name>
    <name type="common">Ringless honey mushroom</name>
    <name type="synonym">Agaricus tabescens</name>
    <dbReference type="NCBI Taxonomy" id="1929756"/>
    <lineage>
        <taxon>Eukaryota</taxon>
        <taxon>Fungi</taxon>
        <taxon>Dikarya</taxon>
        <taxon>Basidiomycota</taxon>
        <taxon>Agaricomycotina</taxon>
        <taxon>Agaricomycetes</taxon>
        <taxon>Agaricomycetidae</taxon>
        <taxon>Agaricales</taxon>
        <taxon>Marasmiineae</taxon>
        <taxon>Physalacriaceae</taxon>
        <taxon>Desarmillaria</taxon>
    </lineage>
</organism>
<gene>
    <name evidence="1" type="ORF">EV420DRAFT_1751253</name>
</gene>
<evidence type="ECO:0000313" key="2">
    <source>
        <dbReference type="Proteomes" id="UP001175211"/>
    </source>
</evidence>
<dbReference type="RefSeq" id="XP_060326033.1">
    <property type="nucleotide sequence ID" value="XM_060480360.1"/>
</dbReference>
<dbReference type="EMBL" id="JAUEPS010000045">
    <property type="protein sequence ID" value="KAK0447008.1"/>
    <property type="molecule type" value="Genomic_DNA"/>
</dbReference>
<reference evidence="1" key="1">
    <citation type="submission" date="2023-06" db="EMBL/GenBank/DDBJ databases">
        <authorList>
            <consortium name="Lawrence Berkeley National Laboratory"/>
            <person name="Ahrendt S."/>
            <person name="Sahu N."/>
            <person name="Indic B."/>
            <person name="Wong-Bajracharya J."/>
            <person name="Merenyi Z."/>
            <person name="Ke H.-M."/>
            <person name="Monk M."/>
            <person name="Kocsube S."/>
            <person name="Drula E."/>
            <person name="Lipzen A."/>
            <person name="Balint B."/>
            <person name="Henrissat B."/>
            <person name="Andreopoulos B."/>
            <person name="Martin F.M."/>
            <person name="Harder C.B."/>
            <person name="Rigling D."/>
            <person name="Ford K.L."/>
            <person name="Foster G.D."/>
            <person name="Pangilinan J."/>
            <person name="Papanicolaou A."/>
            <person name="Barry K."/>
            <person name="LaButti K."/>
            <person name="Viragh M."/>
            <person name="Koriabine M."/>
            <person name="Yan M."/>
            <person name="Riley R."/>
            <person name="Champramary S."/>
            <person name="Plett K.L."/>
            <person name="Tsai I.J."/>
            <person name="Slot J."/>
            <person name="Sipos G."/>
            <person name="Plett J."/>
            <person name="Nagy L.G."/>
            <person name="Grigoriev I.V."/>
        </authorList>
    </citation>
    <scope>NUCLEOTIDE SEQUENCE</scope>
    <source>
        <strain evidence="1">CCBAS 213</strain>
    </source>
</reference>
<dbReference type="Pfam" id="PF07994">
    <property type="entry name" value="NAD_binding_5"/>
    <property type="match status" value="2"/>
</dbReference>
<dbReference type="GO" id="GO:0008654">
    <property type="term" value="P:phospholipid biosynthetic process"/>
    <property type="evidence" value="ECO:0007669"/>
    <property type="project" value="InterPro"/>
</dbReference>
<dbReference type="InterPro" id="IPR002587">
    <property type="entry name" value="Myo-inos-1-P_Synthase"/>
</dbReference>
<dbReference type="InterPro" id="IPR036291">
    <property type="entry name" value="NAD(P)-bd_dom_sf"/>
</dbReference>
<evidence type="ECO:0008006" key="3">
    <source>
        <dbReference type="Google" id="ProtNLM"/>
    </source>
</evidence>
<dbReference type="GO" id="GO:0006021">
    <property type="term" value="P:inositol biosynthetic process"/>
    <property type="evidence" value="ECO:0007669"/>
    <property type="project" value="UniProtKB-KW"/>
</dbReference>
<sequence length="301" mass="33639">MERARVLDYDLQRQITPHMAQIKLLPSIYYLDFVPQAHLRHIRADVRKFKKDNGLDRVVVFWTANTECYSDLIPGVNDTADNILNTIETSHLEVSPSSVFAVAAILEGEPFVNGAPQNTFVPGIIELAEREKSVLTEFLVNAGIKPLSIASYNHLGNNDGHNLSAERQFRSQEISKSSVVDDMVNTNRLLFKAPEEGTEGKGNIPTMSLLSRLPPCYASDSRPILTELLTRVKYHKAETSEFQPLYSVLSLLSYMLKAPLVKPGTEVVNSLNRQRNALDAFLKACIGLEGSSDLLLETRIW</sequence>
<evidence type="ECO:0000313" key="1">
    <source>
        <dbReference type="EMBL" id="KAK0447008.1"/>
    </source>
</evidence>
<dbReference type="Proteomes" id="UP001175211">
    <property type="component" value="Unassembled WGS sequence"/>
</dbReference>
<comment type="caution">
    <text evidence="1">The sequence shown here is derived from an EMBL/GenBank/DDBJ whole genome shotgun (WGS) entry which is preliminary data.</text>
</comment>
<dbReference type="Gene3D" id="3.40.50.720">
    <property type="entry name" value="NAD(P)-binding Rossmann-like Domain"/>
    <property type="match status" value="3"/>
</dbReference>
<dbReference type="PANTHER" id="PTHR11510">
    <property type="entry name" value="MYO-INOSITOL-1 PHOSPHATE SYNTHASE"/>
    <property type="match status" value="1"/>
</dbReference>
<dbReference type="PIRSF" id="PIRSF015578">
    <property type="entry name" value="Myoinos-ppht_syn"/>
    <property type="match status" value="1"/>
</dbReference>
<keyword evidence="2" id="KW-1185">Reference proteome</keyword>
<dbReference type="GeneID" id="85363908"/>
<proteinExistence type="predicted"/>
<dbReference type="AlphaFoldDB" id="A0AA39JQM4"/>